<dbReference type="AlphaFoldDB" id="B4HKA0"/>
<accession>B4HKA0</accession>
<evidence type="ECO:0000256" key="2">
    <source>
        <dbReference type="ARBA" id="ARBA00023054"/>
    </source>
</evidence>
<protein>
    <submittedName>
        <fullName evidence="6">GM24354</fullName>
    </submittedName>
</protein>
<dbReference type="InterPro" id="IPR028933">
    <property type="entry name" value="Lebercilin_dom"/>
</dbReference>
<feature type="domain" description="Lebercilin" evidence="5">
    <location>
        <begin position="75"/>
        <end position="259"/>
    </location>
</feature>
<evidence type="ECO:0000313" key="6">
    <source>
        <dbReference type="EMBL" id="EDW41841.1"/>
    </source>
</evidence>
<dbReference type="InterPro" id="IPR026188">
    <property type="entry name" value="Lebercilin-like"/>
</dbReference>
<name>B4HKA0_DROSE</name>
<evidence type="ECO:0000256" key="3">
    <source>
        <dbReference type="SAM" id="Coils"/>
    </source>
</evidence>
<dbReference type="GO" id="GO:0005930">
    <property type="term" value="C:axoneme"/>
    <property type="evidence" value="ECO:0007669"/>
    <property type="project" value="EnsemblMetazoa"/>
</dbReference>
<organism evidence="7">
    <name type="scientific">Drosophila sechellia</name>
    <name type="common">Fruit fly</name>
    <dbReference type="NCBI Taxonomy" id="7238"/>
    <lineage>
        <taxon>Eukaryota</taxon>
        <taxon>Metazoa</taxon>
        <taxon>Ecdysozoa</taxon>
        <taxon>Arthropoda</taxon>
        <taxon>Hexapoda</taxon>
        <taxon>Insecta</taxon>
        <taxon>Pterygota</taxon>
        <taxon>Neoptera</taxon>
        <taxon>Endopterygota</taxon>
        <taxon>Diptera</taxon>
        <taxon>Brachycera</taxon>
        <taxon>Muscomorpha</taxon>
        <taxon>Ephydroidea</taxon>
        <taxon>Drosophilidae</taxon>
        <taxon>Drosophila</taxon>
        <taxon>Sophophora</taxon>
    </lineage>
</organism>
<feature type="coiled-coil region" evidence="3">
    <location>
        <begin position="86"/>
        <end position="113"/>
    </location>
</feature>
<keyword evidence="7" id="KW-1185">Reference proteome</keyword>
<dbReference type="Proteomes" id="UP000001292">
    <property type="component" value="Unassembled WGS sequence"/>
</dbReference>
<evidence type="ECO:0000256" key="1">
    <source>
        <dbReference type="ARBA" id="ARBA00010229"/>
    </source>
</evidence>
<dbReference type="PhylomeDB" id="B4HKA0"/>
<dbReference type="SMR" id="B4HKA0"/>
<dbReference type="Pfam" id="PF15619">
    <property type="entry name" value="Lebercilin"/>
    <property type="match status" value="1"/>
</dbReference>
<feature type="compositionally biased region" description="Polar residues" evidence="4">
    <location>
        <begin position="321"/>
        <end position="333"/>
    </location>
</feature>
<evidence type="ECO:0000313" key="7">
    <source>
        <dbReference type="Proteomes" id="UP000001292"/>
    </source>
</evidence>
<dbReference type="HOGENOM" id="CLU_783620_0_0_1"/>
<feature type="region of interest" description="Disordered" evidence="4">
    <location>
        <begin position="45"/>
        <end position="73"/>
    </location>
</feature>
<proteinExistence type="inferred from homology"/>
<dbReference type="STRING" id="7238.B4HKA0"/>
<gene>
    <name evidence="6" type="primary">Dsec\GM24354</name>
    <name evidence="6" type="ORF">Dsec_GM24354</name>
</gene>
<sequence length="354" mass="40259">MVSPRKLASSYGPRASQSEANNLMAASAKSCESLFSASSRESASLIYQRSKAPPQQRGGVKGSGSMSSQNHSEIHQRVMSARNLRAKTFQNQLADAQAEIANLAHENRMLRTLHNRQSSALNKYEANNAELPKLLRSHAEELRVWQTKYRTLQAANKALELKLKQKEEIILSLSDQNKHYSQLNKDKNLDERQKLQEKLKSLEQRLEEKDNDMKLMARKVQLESKNIRQQLLNEQRKGKEVMLKLEKAKLEISGYRKLEEYTLGTDKDHSVRAPRLKENMSSLRKQISDDFKDRESFLKTFCRQASNSHMRDDPAPKKRSSIATGAASSSHMTGSRKHALLAALKTIDDNKSQD</sequence>
<dbReference type="PANTHER" id="PTHR16650:SF6">
    <property type="entry name" value="GH21622P"/>
    <property type="match status" value="1"/>
</dbReference>
<dbReference type="PANTHER" id="PTHR16650">
    <property type="entry name" value="C21ORF13-RELATED"/>
    <property type="match status" value="1"/>
</dbReference>
<reference evidence="6 7" key="1">
    <citation type="journal article" date="2007" name="Nature">
        <title>Evolution of genes and genomes on the Drosophila phylogeny.</title>
        <authorList>
            <consortium name="Drosophila 12 Genomes Consortium"/>
            <person name="Clark A.G."/>
            <person name="Eisen M.B."/>
            <person name="Smith D.R."/>
            <person name="Bergman C.M."/>
            <person name="Oliver B."/>
            <person name="Markow T.A."/>
            <person name="Kaufman T.C."/>
            <person name="Kellis M."/>
            <person name="Gelbart W."/>
            <person name="Iyer V.N."/>
            <person name="Pollard D.A."/>
            <person name="Sackton T.B."/>
            <person name="Larracuente A.M."/>
            <person name="Singh N.D."/>
            <person name="Abad J.P."/>
            <person name="Abt D.N."/>
            <person name="Adryan B."/>
            <person name="Aguade M."/>
            <person name="Akashi H."/>
            <person name="Anderson W.W."/>
            <person name="Aquadro C.F."/>
            <person name="Ardell D.H."/>
            <person name="Arguello R."/>
            <person name="Artieri C.G."/>
            <person name="Barbash D.A."/>
            <person name="Barker D."/>
            <person name="Barsanti P."/>
            <person name="Batterham P."/>
            <person name="Batzoglou S."/>
            <person name="Begun D."/>
            <person name="Bhutkar A."/>
            <person name="Blanco E."/>
            <person name="Bosak S.A."/>
            <person name="Bradley R.K."/>
            <person name="Brand A.D."/>
            <person name="Brent M.R."/>
            <person name="Brooks A.N."/>
            <person name="Brown R.H."/>
            <person name="Butlin R.K."/>
            <person name="Caggese C."/>
            <person name="Calvi B.R."/>
            <person name="Bernardo de Carvalho A."/>
            <person name="Caspi A."/>
            <person name="Castrezana S."/>
            <person name="Celniker S.E."/>
            <person name="Chang J.L."/>
            <person name="Chapple C."/>
            <person name="Chatterji S."/>
            <person name="Chinwalla A."/>
            <person name="Civetta A."/>
            <person name="Clifton S.W."/>
            <person name="Comeron J.M."/>
            <person name="Costello J.C."/>
            <person name="Coyne J.A."/>
            <person name="Daub J."/>
            <person name="David R.G."/>
            <person name="Delcher A.L."/>
            <person name="Delehaunty K."/>
            <person name="Do C.B."/>
            <person name="Ebling H."/>
            <person name="Edwards K."/>
            <person name="Eickbush T."/>
            <person name="Evans J.D."/>
            <person name="Filipski A."/>
            <person name="Findeiss S."/>
            <person name="Freyhult E."/>
            <person name="Fulton L."/>
            <person name="Fulton R."/>
            <person name="Garcia A.C."/>
            <person name="Gardiner A."/>
            <person name="Garfield D.A."/>
            <person name="Garvin B.E."/>
            <person name="Gibson G."/>
            <person name="Gilbert D."/>
            <person name="Gnerre S."/>
            <person name="Godfrey J."/>
            <person name="Good R."/>
            <person name="Gotea V."/>
            <person name="Gravely B."/>
            <person name="Greenberg A.J."/>
            <person name="Griffiths-Jones S."/>
            <person name="Gross S."/>
            <person name="Guigo R."/>
            <person name="Gustafson E.A."/>
            <person name="Haerty W."/>
            <person name="Hahn M.W."/>
            <person name="Halligan D.L."/>
            <person name="Halpern A.L."/>
            <person name="Halter G.M."/>
            <person name="Han M.V."/>
            <person name="Heger A."/>
            <person name="Hillier L."/>
            <person name="Hinrichs A.S."/>
            <person name="Holmes I."/>
            <person name="Hoskins R.A."/>
            <person name="Hubisz M.J."/>
            <person name="Hultmark D."/>
            <person name="Huntley M.A."/>
            <person name="Jaffe D.B."/>
            <person name="Jagadeeshan S."/>
            <person name="Jeck W.R."/>
            <person name="Johnson J."/>
            <person name="Jones C.D."/>
            <person name="Jordan W.C."/>
            <person name="Karpen G.H."/>
            <person name="Kataoka E."/>
            <person name="Keightley P.D."/>
            <person name="Kheradpour P."/>
            <person name="Kirkness E.F."/>
            <person name="Koerich L.B."/>
            <person name="Kristiansen K."/>
            <person name="Kudrna D."/>
            <person name="Kulathinal R.J."/>
            <person name="Kumar S."/>
            <person name="Kwok R."/>
            <person name="Lander E."/>
            <person name="Langley C.H."/>
            <person name="Lapoint R."/>
            <person name="Lazzaro B.P."/>
            <person name="Lee S.J."/>
            <person name="Levesque L."/>
            <person name="Li R."/>
            <person name="Lin C.F."/>
            <person name="Lin M.F."/>
            <person name="Lindblad-Toh K."/>
            <person name="Llopart A."/>
            <person name="Long M."/>
            <person name="Low L."/>
            <person name="Lozovsky E."/>
            <person name="Lu J."/>
            <person name="Luo M."/>
            <person name="Machado C.A."/>
            <person name="Makalowski W."/>
            <person name="Marzo M."/>
            <person name="Matsuda M."/>
            <person name="Matzkin L."/>
            <person name="McAllister B."/>
            <person name="McBride C.S."/>
            <person name="McKernan B."/>
            <person name="McKernan K."/>
            <person name="Mendez-Lago M."/>
            <person name="Minx P."/>
            <person name="Mollenhauer M.U."/>
            <person name="Montooth K."/>
            <person name="Mount S.M."/>
            <person name="Mu X."/>
            <person name="Myers E."/>
            <person name="Negre B."/>
            <person name="Newfeld S."/>
            <person name="Nielsen R."/>
            <person name="Noor M.A."/>
            <person name="O'Grady P."/>
            <person name="Pachter L."/>
            <person name="Papaceit M."/>
            <person name="Parisi M.J."/>
            <person name="Parisi M."/>
            <person name="Parts L."/>
            <person name="Pedersen J.S."/>
            <person name="Pesole G."/>
            <person name="Phillippy A.M."/>
            <person name="Ponting C.P."/>
            <person name="Pop M."/>
            <person name="Porcelli D."/>
            <person name="Powell J.R."/>
            <person name="Prohaska S."/>
            <person name="Pruitt K."/>
            <person name="Puig M."/>
            <person name="Quesneville H."/>
            <person name="Ram K.R."/>
            <person name="Rand D."/>
            <person name="Rasmussen M.D."/>
            <person name="Reed L.K."/>
            <person name="Reenan R."/>
            <person name="Reily A."/>
            <person name="Remington K.A."/>
            <person name="Rieger T.T."/>
            <person name="Ritchie M.G."/>
            <person name="Robin C."/>
            <person name="Rogers Y.H."/>
            <person name="Rohde C."/>
            <person name="Rozas J."/>
            <person name="Rubenfield M.J."/>
            <person name="Ruiz A."/>
            <person name="Russo S."/>
            <person name="Salzberg S.L."/>
            <person name="Sanchez-Gracia A."/>
            <person name="Saranga D.J."/>
            <person name="Sato H."/>
            <person name="Schaeffer S.W."/>
            <person name="Schatz M.C."/>
            <person name="Schlenke T."/>
            <person name="Schwartz R."/>
            <person name="Segarra C."/>
            <person name="Singh R.S."/>
            <person name="Sirot L."/>
            <person name="Sirota M."/>
            <person name="Sisneros N.B."/>
            <person name="Smith C.D."/>
            <person name="Smith T.F."/>
            <person name="Spieth J."/>
            <person name="Stage D.E."/>
            <person name="Stark A."/>
            <person name="Stephan W."/>
            <person name="Strausberg R.L."/>
            <person name="Strempel S."/>
            <person name="Sturgill D."/>
            <person name="Sutton G."/>
            <person name="Sutton G.G."/>
            <person name="Tao W."/>
            <person name="Teichmann S."/>
            <person name="Tobari Y.N."/>
            <person name="Tomimura Y."/>
            <person name="Tsolas J.M."/>
            <person name="Valente V.L."/>
            <person name="Venter E."/>
            <person name="Venter J.C."/>
            <person name="Vicario S."/>
            <person name="Vieira F.G."/>
            <person name="Vilella A.J."/>
            <person name="Villasante A."/>
            <person name="Walenz B."/>
            <person name="Wang J."/>
            <person name="Wasserman M."/>
            <person name="Watts T."/>
            <person name="Wilson D."/>
            <person name="Wilson R.K."/>
            <person name="Wing R.A."/>
            <person name="Wolfner M.F."/>
            <person name="Wong A."/>
            <person name="Wong G.K."/>
            <person name="Wu C.I."/>
            <person name="Wu G."/>
            <person name="Yamamoto D."/>
            <person name="Yang H.P."/>
            <person name="Yang S.P."/>
            <person name="Yorke J.A."/>
            <person name="Yoshida K."/>
            <person name="Zdobnov E."/>
            <person name="Zhang P."/>
            <person name="Zhang Y."/>
            <person name="Zimin A.V."/>
            <person name="Baldwin J."/>
            <person name="Abdouelleil A."/>
            <person name="Abdulkadir J."/>
            <person name="Abebe A."/>
            <person name="Abera B."/>
            <person name="Abreu J."/>
            <person name="Acer S.C."/>
            <person name="Aftuck L."/>
            <person name="Alexander A."/>
            <person name="An P."/>
            <person name="Anderson E."/>
            <person name="Anderson S."/>
            <person name="Arachi H."/>
            <person name="Azer M."/>
            <person name="Bachantsang P."/>
            <person name="Barry A."/>
            <person name="Bayul T."/>
            <person name="Berlin A."/>
            <person name="Bessette D."/>
            <person name="Bloom T."/>
            <person name="Blye J."/>
            <person name="Boguslavskiy L."/>
            <person name="Bonnet C."/>
            <person name="Boukhgalter B."/>
            <person name="Bourzgui I."/>
            <person name="Brown A."/>
            <person name="Cahill P."/>
            <person name="Channer S."/>
            <person name="Cheshatsang Y."/>
            <person name="Chuda L."/>
            <person name="Citroen M."/>
            <person name="Collymore A."/>
            <person name="Cooke P."/>
            <person name="Costello M."/>
            <person name="D'Aco K."/>
            <person name="Daza R."/>
            <person name="De Haan G."/>
            <person name="DeGray S."/>
            <person name="DeMaso C."/>
            <person name="Dhargay N."/>
            <person name="Dooley K."/>
            <person name="Dooley E."/>
            <person name="Doricent M."/>
            <person name="Dorje P."/>
            <person name="Dorjee K."/>
            <person name="Dupes A."/>
            <person name="Elong R."/>
            <person name="Falk J."/>
            <person name="Farina A."/>
            <person name="Faro S."/>
            <person name="Ferguson D."/>
            <person name="Fisher S."/>
            <person name="Foley C.D."/>
            <person name="Franke A."/>
            <person name="Friedrich D."/>
            <person name="Gadbois L."/>
            <person name="Gearin G."/>
            <person name="Gearin C.R."/>
            <person name="Giannoukos G."/>
            <person name="Goode T."/>
            <person name="Graham J."/>
            <person name="Grandbois E."/>
            <person name="Grewal S."/>
            <person name="Gyaltsen K."/>
            <person name="Hafez N."/>
            <person name="Hagos B."/>
            <person name="Hall J."/>
            <person name="Henson C."/>
            <person name="Hollinger A."/>
            <person name="Honan T."/>
            <person name="Huard M.D."/>
            <person name="Hughes L."/>
            <person name="Hurhula B."/>
            <person name="Husby M.E."/>
            <person name="Kamat A."/>
            <person name="Kanga B."/>
            <person name="Kashin S."/>
            <person name="Khazanovich D."/>
            <person name="Kisner P."/>
            <person name="Lance K."/>
            <person name="Lara M."/>
            <person name="Lee W."/>
            <person name="Lennon N."/>
            <person name="Letendre F."/>
            <person name="LeVine R."/>
            <person name="Lipovsky A."/>
            <person name="Liu X."/>
            <person name="Liu J."/>
            <person name="Liu S."/>
            <person name="Lokyitsang T."/>
            <person name="Lokyitsang Y."/>
            <person name="Lubonja R."/>
            <person name="Lui A."/>
            <person name="MacDonald P."/>
            <person name="Magnisalis V."/>
            <person name="Maru K."/>
            <person name="Matthews C."/>
            <person name="McCusker W."/>
            <person name="McDonough S."/>
            <person name="Mehta T."/>
            <person name="Meldrim J."/>
            <person name="Meneus L."/>
            <person name="Mihai O."/>
            <person name="Mihalev A."/>
            <person name="Mihova T."/>
            <person name="Mittelman R."/>
            <person name="Mlenga V."/>
            <person name="Montmayeur A."/>
            <person name="Mulrain L."/>
            <person name="Navidi A."/>
            <person name="Naylor J."/>
            <person name="Negash T."/>
            <person name="Nguyen T."/>
            <person name="Nguyen N."/>
            <person name="Nicol R."/>
            <person name="Norbu C."/>
            <person name="Norbu N."/>
            <person name="Novod N."/>
            <person name="O'Neill B."/>
            <person name="Osman S."/>
            <person name="Markiewicz E."/>
            <person name="Oyono O.L."/>
            <person name="Patti C."/>
            <person name="Phunkhang P."/>
            <person name="Pierre F."/>
            <person name="Priest M."/>
            <person name="Raghuraman S."/>
            <person name="Rege F."/>
            <person name="Reyes R."/>
            <person name="Rise C."/>
            <person name="Rogov P."/>
            <person name="Ross K."/>
            <person name="Ryan E."/>
            <person name="Settipalli S."/>
            <person name="Shea T."/>
            <person name="Sherpa N."/>
            <person name="Shi L."/>
            <person name="Shih D."/>
            <person name="Sparrow T."/>
            <person name="Spaulding J."/>
            <person name="Stalker J."/>
            <person name="Stange-Thomann N."/>
            <person name="Stavropoulos S."/>
            <person name="Stone C."/>
            <person name="Strader C."/>
            <person name="Tesfaye S."/>
            <person name="Thomson T."/>
            <person name="Thoulutsang Y."/>
            <person name="Thoulutsang D."/>
            <person name="Topham K."/>
            <person name="Topping I."/>
            <person name="Tsamla T."/>
            <person name="Vassiliev H."/>
            <person name="Vo A."/>
            <person name="Wangchuk T."/>
            <person name="Wangdi T."/>
            <person name="Weiand M."/>
            <person name="Wilkinson J."/>
            <person name="Wilson A."/>
            <person name="Yadav S."/>
            <person name="Young G."/>
            <person name="Yu Q."/>
            <person name="Zembek L."/>
            <person name="Zhong D."/>
            <person name="Zimmer A."/>
            <person name="Zwirko Z."/>
            <person name="Jaffe D.B."/>
            <person name="Alvarez P."/>
            <person name="Brockman W."/>
            <person name="Butler J."/>
            <person name="Chin C."/>
            <person name="Gnerre S."/>
            <person name="Grabherr M."/>
            <person name="Kleber M."/>
            <person name="Mauceli E."/>
            <person name="MacCallum I."/>
        </authorList>
    </citation>
    <scope>NUCLEOTIDE SEQUENCE [LARGE SCALE GENOMIC DNA]</scope>
    <source>
        <strain evidence="7">Rob3c / Tucson 14021-0248.25</strain>
    </source>
</reference>
<dbReference type="EMBL" id="CH480815">
    <property type="protein sequence ID" value="EDW41841.1"/>
    <property type="molecule type" value="Genomic_DNA"/>
</dbReference>
<evidence type="ECO:0000256" key="4">
    <source>
        <dbReference type="SAM" id="MobiDB-lite"/>
    </source>
</evidence>
<evidence type="ECO:0000259" key="5">
    <source>
        <dbReference type="Pfam" id="PF15619"/>
    </source>
</evidence>
<comment type="similarity">
    <text evidence="1">Belongs to the LCA5 family.</text>
</comment>
<dbReference type="GO" id="GO:0042073">
    <property type="term" value="P:intraciliary transport"/>
    <property type="evidence" value="ECO:0007669"/>
    <property type="project" value="TreeGrafter"/>
</dbReference>
<feature type="region of interest" description="Disordered" evidence="4">
    <location>
        <begin position="305"/>
        <end position="337"/>
    </location>
</feature>
<feature type="coiled-coil region" evidence="3">
    <location>
        <begin position="142"/>
        <end position="237"/>
    </location>
</feature>
<keyword evidence="2 3" id="KW-0175">Coiled coil</keyword>